<dbReference type="Proteomes" id="UP000322214">
    <property type="component" value="Chromosome"/>
</dbReference>
<dbReference type="EMBL" id="CP042912">
    <property type="protein sequence ID" value="QEG21855.1"/>
    <property type="molecule type" value="Genomic_DNA"/>
</dbReference>
<keyword evidence="2" id="KW-0732">Signal</keyword>
<dbReference type="PANTHER" id="PTHR43739">
    <property type="entry name" value="XYLOGLUCANASE (EUROFUNG)"/>
    <property type="match status" value="1"/>
</dbReference>
<keyword evidence="4" id="KW-0326">Glycosidase</keyword>
<dbReference type="AlphaFoldDB" id="A0A5B9P9E8"/>
<organism evidence="4 5">
    <name type="scientific">Mariniblastus fucicola</name>
    <dbReference type="NCBI Taxonomy" id="980251"/>
    <lineage>
        <taxon>Bacteria</taxon>
        <taxon>Pseudomonadati</taxon>
        <taxon>Planctomycetota</taxon>
        <taxon>Planctomycetia</taxon>
        <taxon>Pirellulales</taxon>
        <taxon>Pirellulaceae</taxon>
        <taxon>Mariniblastus</taxon>
    </lineage>
</organism>
<dbReference type="Gene3D" id="2.60.40.4070">
    <property type="match status" value="1"/>
</dbReference>
<dbReference type="EC" id="3.2.1.-" evidence="4"/>
<dbReference type="GO" id="GO:0016798">
    <property type="term" value="F:hydrolase activity, acting on glycosyl bonds"/>
    <property type="evidence" value="ECO:0007669"/>
    <property type="project" value="UniProtKB-KW"/>
</dbReference>
<protein>
    <submittedName>
        <fullName evidence="4">Xyloglucanase Xgh74A</fullName>
        <ecNumber evidence="4">3.2.1.-</ecNumber>
    </submittedName>
</protein>
<keyword evidence="5" id="KW-1185">Reference proteome</keyword>
<dbReference type="InterPro" id="IPR015943">
    <property type="entry name" value="WD40/YVTN_repeat-like_dom_sf"/>
</dbReference>
<dbReference type="InterPro" id="IPR052025">
    <property type="entry name" value="Xyloglucanase_GH74"/>
</dbReference>
<dbReference type="CDD" id="cd15482">
    <property type="entry name" value="Sialidase_non-viral"/>
    <property type="match status" value="1"/>
</dbReference>
<name>A0A5B9P9E8_9BACT</name>
<evidence type="ECO:0000259" key="3">
    <source>
        <dbReference type="Pfam" id="PF15902"/>
    </source>
</evidence>
<feature type="domain" description="Sortilin N-terminal" evidence="3">
    <location>
        <begin position="147"/>
        <end position="271"/>
    </location>
</feature>
<sequence precursor="true">MGPNVKFAPSFFATKPAGRFLIAAAIVFSIAMQANAQDSDTPEDPQPGIHSGLLSSLKFRNLGPAFMSGRIGDIVVDPTDRSTWYIAACSGGVWKTTNAGVTWKPIFDGYGSYSIGCLAIDPNDQFTIWVGTGENNSQRSVGYGDGLYKSTDGGASFKKVGLDNSEHIGKIVVHPDDSNTVYVAAQGPLWSEGGDRGLYKTTDGGKSWKKILDISPNTGVNEVHLDPSNPDIIYASSYQRRRHTWVLIDGGPESGIHKSTDGGATWKQINRGLPGGDKGRIGMAISPINPEVIYAIVEATGSSSGFYRSANRGESWSRMSGEVSGSPQYYQELVACPHKFDRVYSLDTYNKVTEDGGKTFSRLGESNKHVDNHAMVIDPADPDHLLIGCDGGLYETWDRGKTYDFKANLPLTQFYKVAVSNEKPFYYVYGGTQDNATQGGPSQTLSNNGITNSDWFVTVFGDGFDPAVDPEDPDTIYSQWQYGGLVRFNRKTGQRIDIKPQPEADGEALRWNWDSALLISPHNSKRIYYGSQILFQSDDRGDNWKAISPDLSRDLDRNKLKVMGRVWSVDAVAKNMSTSMYGTIVSVSESPLVSGLIYVGTDDGMVQVTEDGGDEWTAISKFGSLDVPEFGYINDIEASLHDEDTVFVAINNHKRGDFKPYIVRSEDRGDTWEDITANLPERGSVYTLKQDHVNPDILFCGTEFGCYVTLNGGEKWIKLGSGLPTVAIRDIEIQAEENALVLASFGRGFYVLDNYDTLRHIDEELLKKNTILPIKTGRIFERRSPLAMGGKAFQGAAFYTASNPSYGVKFTYHLTDSLKTLKQKRIAKERGLKSKNADVPYPSWDELKAEDREVAPKVTLTIRDADGTLVNRVNGSTSKGLHVATWNMNWGNDGLGRAPIALPGKYTVEISQTVDGETKMLVDPTEFEIAPLEIDGVEEPDREESMAFANEARRVYAVIRAATTVARETSDELASMRSMVEASRTADQSLVNDIRDLETKLKDLTEAFNGDPTRSKRNESALPGLVSRLNTAMFGSMGSEGVTGTHRRQLEIAVEKYKEIESDFRKIVEKDVPKMRKTLDKAGVTWTSGRKIPSLD</sequence>
<dbReference type="PANTHER" id="PTHR43739:SF5">
    <property type="entry name" value="EXO-ALPHA-SIALIDASE"/>
    <property type="match status" value="1"/>
</dbReference>
<evidence type="ECO:0000256" key="2">
    <source>
        <dbReference type="SAM" id="SignalP"/>
    </source>
</evidence>
<reference evidence="4 5" key="1">
    <citation type="submission" date="2019-08" db="EMBL/GenBank/DDBJ databases">
        <title>Deep-cultivation of Planctomycetes and their phenomic and genomic characterization uncovers novel biology.</title>
        <authorList>
            <person name="Wiegand S."/>
            <person name="Jogler M."/>
            <person name="Boedeker C."/>
            <person name="Pinto D."/>
            <person name="Vollmers J."/>
            <person name="Rivas-Marin E."/>
            <person name="Kohn T."/>
            <person name="Peeters S.H."/>
            <person name="Heuer A."/>
            <person name="Rast P."/>
            <person name="Oberbeckmann S."/>
            <person name="Bunk B."/>
            <person name="Jeske O."/>
            <person name="Meyerdierks A."/>
            <person name="Storesund J.E."/>
            <person name="Kallscheuer N."/>
            <person name="Luecker S."/>
            <person name="Lage O.M."/>
            <person name="Pohl T."/>
            <person name="Merkel B.J."/>
            <person name="Hornburger P."/>
            <person name="Mueller R.-W."/>
            <person name="Bruemmer F."/>
            <person name="Labrenz M."/>
            <person name="Spormann A.M."/>
            <person name="Op den Camp H."/>
            <person name="Overmann J."/>
            <person name="Amann R."/>
            <person name="Jetten M.S.M."/>
            <person name="Mascher T."/>
            <person name="Medema M.H."/>
            <person name="Devos D.P."/>
            <person name="Kaster A.-K."/>
            <person name="Ovreas L."/>
            <person name="Rohde M."/>
            <person name="Galperin M.Y."/>
            <person name="Jogler C."/>
        </authorList>
    </citation>
    <scope>NUCLEOTIDE SEQUENCE [LARGE SCALE GENOMIC DNA]</scope>
    <source>
        <strain evidence="4 5">FC18</strain>
    </source>
</reference>
<dbReference type="KEGG" id="mff:MFFC18_17160"/>
<dbReference type="Gene3D" id="2.130.10.10">
    <property type="entry name" value="YVTN repeat-like/Quinoprotein amine dehydrogenase"/>
    <property type="match status" value="4"/>
</dbReference>
<dbReference type="Pfam" id="PF15902">
    <property type="entry name" value="Sortilin-Vps10"/>
    <property type="match status" value="1"/>
</dbReference>
<evidence type="ECO:0000256" key="1">
    <source>
        <dbReference type="ARBA" id="ARBA00022737"/>
    </source>
</evidence>
<accession>A0A5B9P9E8</accession>
<keyword evidence="1" id="KW-0677">Repeat</keyword>
<evidence type="ECO:0000313" key="4">
    <source>
        <dbReference type="EMBL" id="QEG21855.1"/>
    </source>
</evidence>
<dbReference type="InterPro" id="IPR031778">
    <property type="entry name" value="Sortilin_N"/>
</dbReference>
<feature type="signal peptide" evidence="2">
    <location>
        <begin position="1"/>
        <end position="36"/>
    </location>
</feature>
<dbReference type="STRING" id="980251.GCA_001642875_03317"/>
<evidence type="ECO:0000313" key="5">
    <source>
        <dbReference type="Proteomes" id="UP000322214"/>
    </source>
</evidence>
<dbReference type="SUPFAM" id="SSF110296">
    <property type="entry name" value="Oligoxyloglucan reducing end-specific cellobiohydrolase"/>
    <property type="match status" value="2"/>
</dbReference>
<gene>
    <name evidence="4" type="primary">xghA_1</name>
    <name evidence="4" type="ORF">MFFC18_17160</name>
</gene>
<feature type="chain" id="PRO_5022758753" evidence="2">
    <location>
        <begin position="37"/>
        <end position="1096"/>
    </location>
</feature>
<proteinExistence type="predicted"/>
<dbReference type="GO" id="GO:0010411">
    <property type="term" value="P:xyloglucan metabolic process"/>
    <property type="evidence" value="ECO:0007669"/>
    <property type="project" value="TreeGrafter"/>
</dbReference>
<keyword evidence="4" id="KW-0378">Hydrolase</keyword>